<reference evidence="2" key="1">
    <citation type="submission" date="2021-01" db="EMBL/GenBank/DDBJ databases">
        <authorList>
            <person name="Corre E."/>
            <person name="Pelletier E."/>
            <person name="Niang G."/>
            <person name="Scheremetjew M."/>
            <person name="Finn R."/>
            <person name="Kale V."/>
            <person name="Holt S."/>
            <person name="Cochrane G."/>
            <person name="Meng A."/>
            <person name="Brown T."/>
            <person name="Cohen L."/>
        </authorList>
    </citation>
    <scope>NUCLEOTIDE SEQUENCE</scope>
    <source>
        <strain evidence="2">NIES-2562</strain>
    </source>
</reference>
<protein>
    <submittedName>
        <fullName evidence="2">Uncharacterized protein</fullName>
    </submittedName>
</protein>
<feature type="region of interest" description="Disordered" evidence="1">
    <location>
        <begin position="815"/>
        <end position="842"/>
    </location>
</feature>
<name>A0A7S3G4H9_9EUKA</name>
<dbReference type="SUPFAM" id="SSF48371">
    <property type="entry name" value="ARM repeat"/>
    <property type="match status" value="1"/>
</dbReference>
<proteinExistence type="predicted"/>
<feature type="compositionally biased region" description="Polar residues" evidence="1">
    <location>
        <begin position="1050"/>
        <end position="1083"/>
    </location>
</feature>
<feature type="region of interest" description="Disordered" evidence="1">
    <location>
        <begin position="1004"/>
        <end position="1083"/>
    </location>
</feature>
<sequence>MQTAFAQALRTFADGDSSVAHTERRTQALKEAVKSALGKAGPMAMIEEARKDDLPGFLSLLFRVRYKGSGSDAKGGAEGGVFSEGNDLNALLYDKDQKARANESLDTIFAWLKQHPLEKKLVLTYLEVAEQETQHHKVREQGYVFLFEWLKVQKQKMGGLTDSERKSVVDAFLRVVRSGLTDVWSAIRKACATRVGVMFELLDKHDLEAFCGMLMELCNDPSASRWRQKEGALLVFASILKKFQWAKEGSAGEGKQVQLKLKFSTGLYFDSLPAYLSSSLRVHLFSMLEDDQLCVRENAKKAFVFLMTRSNHWEVYQSFVDVIEVLEPAEVSGARRTWDVSRVMESGRMLGPSPALLKHRKWWRKQTKWSGASATAAMTSGGGGSSSTSAVTKSPTRSESSASNSERNDMLEKKRSFFGRLTREDSERSLSPSPPPPVSAFGAEGLLSLAVTLIKSLPAPFLLANWTQFIDAFNMYLMHEASTVRQMTSAIFKALVMPSVNGQPEETALCLRVLSFLCLDWDLVDVEGTDPHKWEWREGRLLALEIVLGFLVSNYYNHRGVASNGYFGGGSTGDRGSSGNTPVASHSPKPLQLSFSGISLFGQSHPDMMHTEKSGGESSATAVYPHSEAKSRHDFPTTAVASPSPAAQAGGDSSRSVASNASNVPISPLSPMFPTQYLSPTPSFQDLNVSTKNDMAQSTSILQATTGIATGLSVLDRLRQLEAMSGGSSSEDESPRKTDSEGIFEQPQRLSPLLSFLLDKTSMCHGDQRWEVRRMSSQVLPFLVHVIMLYKWRIMRRFWLSSLREEHLSDDLIETHEEGEEEKEREGQGNTVPSPSARGGKAVQGCTDLLTPSPTWPGGVQNTAYVACRSLNFVLSKIDRRFRFSSYGSPNQKLSAPLFADDGSIDEEGPIGPSPHELLALLEAVLPSISLLCRSSRFMRLGVLCAEILLRVIVKNERHIHHEGHSILSSQLLALRQSLSLSVFSRFARLRTAMTFGEGWGHTAGAGSHHKSASTAGSGAPAEASKGGEANNSKPPSLYSPPPLKRGGSAPSSSWPATPEDSLSSPTAYVNSPSGDVFPTTNSPSNVSPIPTLAIIGHSHSQIVTGFHDDLVRAQIELQLRELRRFGERRKLILHWSAQVHRDLVLRIAPLFEHGLFSMNWKEAVGAAAVQLKSFLPVMKEEEMHPQTLLLDSVEALLCTPIVQFLTNMASEKKKRSKAPVFSSGKKHSLKPGGKSDVVESSEEENSNSKNSGSARGEGKLAGRSLLKDFMPSSSKDGLVVQIPDLDATSDSKAQKTDEGEAKYSSRSADEDVDEDLVFPSSCKASSLLFRSFSVTCNPTDIDQLVDLFLPPLIDLAVSEGLENVVRRRALHLLSVVVCIHGDLRVGDRILSPLLRHVFESCPELKDGRARTPRVPDSQLIMLLSDDARCAAHKEDGAESESLADLALEEEEFREDVERETGSHPSEEDDGDEDWDDWDDEDDEDEEGVVVAGDIGRFCNSLRDIPQLRRSVFQRCAALYIFDRPRKVLDAEGILERSDSNITGKFVAKVLDGVKEEELRKRMNVRAWRGDPYDHLVKVLGDVERQAFVYACSKGLGR</sequence>
<gene>
    <name evidence="2" type="ORF">PBIL07802_LOCUS11299</name>
</gene>
<feature type="compositionally biased region" description="Low complexity" evidence="1">
    <location>
        <begin position="386"/>
        <end position="405"/>
    </location>
</feature>
<feature type="region of interest" description="Disordered" evidence="1">
    <location>
        <begin position="1290"/>
        <end position="1309"/>
    </location>
</feature>
<dbReference type="InterPro" id="IPR011989">
    <property type="entry name" value="ARM-like"/>
</dbReference>
<feature type="region of interest" description="Disordered" evidence="1">
    <location>
        <begin position="1216"/>
        <end position="1259"/>
    </location>
</feature>
<dbReference type="Gene3D" id="1.25.10.10">
    <property type="entry name" value="Leucine-rich Repeat Variant"/>
    <property type="match status" value="1"/>
</dbReference>
<feature type="compositionally biased region" description="Low complexity" evidence="1">
    <location>
        <begin position="641"/>
        <end position="662"/>
    </location>
</feature>
<feature type="compositionally biased region" description="Basic and acidic residues" evidence="1">
    <location>
        <begin position="815"/>
        <end position="827"/>
    </location>
</feature>
<feature type="compositionally biased region" description="Acidic residues" evidence="1">
    <location>
        <begin position="1467"/>
        <end position="1486"/>
    </location>
</feature>
<evidence type="ECO:0000313" key="2">
    <source>
        <dbReference type="EMBL" id="CAE0249100.1"/>
    </source>
</evidence>
<feature type="compositionally biased region" description="Basic and acidic residues" evidence="1">
    <location>
        <begin position="1456"/>
        <end position="1466"/>
    </location>
</feature>
<dbReference type="EMBL" id="HBIB01017473">
    <property type="protein sequence ID" value="CAE0249100.1"/>
    <property type="molecule type" value="Transcribed_RNA"/>
</dbReference>
<feature type="region of interest" description="Disordered" evidence="1">
    <location>
        <begin position="1454"/>
        <end position="1486"/>
    </location>
</feature>
<evidence type="ECO:0000256" key="1">
    <source>
        <dbReference type="SAM" id="MobiDB-lite"/>
    </source>
</evidence>
<dbReference type="InterPro" id="IPR016024">
    <property type="entry name" value="ARM-type_fold"/>
</dbReference>
<accession>A0A7S3G4H9</accession>
<feature type="region of interest" description="Disordered" evidence="1">
    <location>
        <begin position="606"/>
        <end position="662"/>
    </location>
</feature>
<feature type="region of interest" description="Disordered" evidence="1">
    <location>
        <begin position="723"/>
        <end position="744"/>
    </location>
</feature>
<organism evidence="2">
    <name type="scientific">Palpitomonas bilix</name>
    <dbReference type="NCBI Taxonomy" id="652834"/>
    <lineage>
        <taxon>Eukaryota</taxon>
        <taxon>Eukaryota incertae sedis</taxon>
    </lineage>
</organism>
<feature type="region of interest" description="Disordered" evidence="1">
    <location>
        <begin position="374"/>
        <end position="409"/>
    </location>
</feature>
<feature type="compositionally biased region" description="Basic and acidic residues" evidence="1">
    <location>
        <begin position="1293"/>
        <end position="1309"/>
    </location>
</feature>